<proteinExistence type="predicted"/>
<keyword evidence="2" id="KW-1185">Reference proteome</keyword>
<protein>
    <submittedName>
        <fullName evidence="1">Uncharacterized protein</fullName>
    </submittedName>
</protein>
<accession>A0AC61ZTY0</accession>
<reference evidence="1 2" key="1">
    <citation type="journal article" date="2020" name="Nature">
        <title>Isolation of an archaeon at the prokaryote-eukaryote interface.</title>
        <authorList>
            <person name="Imachi H."/>
            <person name="Nobu M.K."/>
            <person name="Nakahara N."/>
            <person name="Morono Y."/>
            <person name="Ogawara M."/>
            <person name="Takaki Y."/>
            <person name="Takano Y."/>
            <person name="Uematsu K."/>
            <person name="Ikuta T."/>
            <person name="Ito M."/>
            <person name="Matsui Y."/>
            <person name="Miyazaki M."/>
            <person name="Murata K."/>
            <person name="Saito Y."/>
            <person name="Sakai S."/>
            <person name="Song C."/>
            <person name="Tasumi E."/>
            <person name="Yamanaka Y."/>
            <person name="Yamaguchi T."/>
            <person name="Kamagata Y."/>
            <person name="Tamaki H."/>
            <person name="Takai K."/>
        </authorList>
    </citation>
    <scope>NUCLEOTIDE SEQUENCE [LARGE SCALE GENOMIC DNA]</scope>
    <source>
        <strain evidence="1 2">MK-D1</strain>
    </source>
</reference>
<gene>
    <name evidence="1" type="ORF">DSAG12_04115</name>
</gene>
<dbReference type="EMBL" id="CP042905">
    <property type="protein sequence ID" value="XDF89258.1"/>
    <property type="molecule type" value="Genomic_DNA"/>
</dbReference>
<name>A0AC61ZTY0_9ARCH</name>
<reference evidence="1 2" key="2">
    <citation type="journal article" date="2024" name="Int. J. Syst. Evol. Microbiol.">
        <title>Promethearchaeum syntrophicum gen. nov., sp. nov., an anaerobic, obligately syntrophic archaeon, the first isolate of the lineage 'Asgard' archaea, and proposal of the new archaeal phylum Promethearchaeota phyl. nov. and kingdom Promethearchaeati regn. nov.</title>
        <authorList>
            <person name="Imachi H."/>
            <person name="Nobu M.K."/>
            <person name="Kato S."/>
            <person name="Takaki Y."/>
            <person name="Miyazaki M."/>
            <person name="Miyata M."/>
            <person name="Ogawara M."/>
            <person name="Saito Y."/>
            <person name="Sakai S."/>
            <person name="Tahara Y.O."/>
            <person name="Takano Y."/>
            <person name="Tasumi E."/>
            <person name="Uematsu K."/>
            <person name="Yoshimura T."/>
            <person name="Itoh T."/>
            <person name="Ohkuma M."/>
            <person name="Takai K."/>
        </authorList>
    </citation>
    <scope>NUCLEOTIDE SEQUENCE [LARGE SCALE GENOMIC DNA]</scope>
    <source>
        <strain evidence="1 2">MK-D1</strain>
    </source>
</reference>
<organism evidence="1 2">
    <name type="scientific">Promethearchaeum syntrophicum</name>
    <dbReference type="NCBI Taxonomy" id="2594042"/>
    <lineage>
        <taxon>Archaea</taxon>
        <taxon>Promethearchaeati</taxon>
        <taxon>Promethearchaeota</taxon>
        <taxon>Promethearchaeia</taxon>
        <taxon>Promethearchaeales</taxon>
        <taxon>Promethearchaeaceae</taxon>
        <taxon>Promethearchaeum</taxon>
    </lineage>
</organism>
<evidence type="ECO:0000313" key="1">
    <source>
        <dbReference type="EMBL" id="XDF89258.1"/>
    </source>
</evidence>
<dbReference type="Proteomes" id="UP000321408">
    <property type="component" value="Chromosome"/>
</dbReference>
<sequence>MVNKPIFLKNITFIKISEVSLIMDYPPYNQTEIIEKRAEMPLSMGAEIHK</sequence>
<evidence type="ECO:0000313" key="2">
    <source>
        <dbReference type="Proteomes" id="UP000321408"/>
    </source>
</evidence>